<feature type="domain" description="MrfA-like Zn-binding" evidence="1">
    <location>
        <begin position="168"/>
        <end position="249"/>
    </location>
</feature>
<dbReference type="EMBL" id="BART01016144">
    <property type="protein sequence ID" value="GAG78032.1"/>
    <property type="molecule type" value="Genomic_DNA"/>
</dbReference>
<evidence type="ECO:0000313" key="2">
    <source>
        <dbReference type="EMBL" id="GAG78032.1"/>
    </source>
</evidence>
<name>X1B9U7_9ZZZZ</name>
<dbReference type="GO" id="GO:0036297">
    <property type="term" value="P:interstrand cross-link repair"/>
    <property type="evidence" value="ECO:0007669"/>
    <property type="project" value="TreeGrafter"/>
</dbReference>
<dbReference type="GO" id="GO:0006289">
    <property type="term" value="P:nucleotide-excision repair"/>
    <property type="evidence" value="ECO:0007669"/>
    <property type="project" value="TreeGrafter"/>
</dbReference>
<comment type="caution">
    <text evidence="2">The sequence shown here is derived from an EMBL/GenBank/DDBJ whole genome shotgun (WGS) entry which is preliminary data.</text>
</comment>
<dbReference type="PANTHER" id="PTHR47957">
    <property type="entry name" value="ATP-DEPENDENT HELICASE HRQ1"/>
    <property type="match status" value="1"/>
</dbReference>
<dbReference type="AlphaFoldDB" id="X1B9U7"/>
<evidence type="ECO:0000259" key="1">
    <source>
        <dbReference type="Pfam" id="PF09369"/>
    </source>
</evidence>
<feature type="non-terminal residue" evidence="2">
    <location>
        <position position="1"/>
    </location>
</feature>
<protein>
    <recommendedName>
        <fullName evidence="1">MrfA-like Zn-binding domain-containing protein</fullName>
    </recommendedName>
</protein>
<accession>X1B9U7</accession>
<organism evidence="2">
    <name type="scientific">marine sediment metagenome</name>
    <dbReference type="NCBI Taxonomy" id="412755"/>
    <lineage>
        <taxon>unclassified sequences</taxon>
        <taxon>metagenomes</taxon>
        <taxon>ecological metagenomes</taxon>
    </lineage>
</organism>
<proteinExistence type="predicted"/>
<dbReference type="GO" id="GO:0043138">
    <property type="term" value="F:3'-5' DNA helicase activity"/>
    <property type="evidence" value="ECO:0007669"/>
    <property type="project" value="TreeGrafter"/>
</dbReference>
<reference evidence="2" key="1">
    <citation type="journal article" date="2014" name="Front. Microbiol.">
        <title>High frequency of phylogenetically diverse reductive dehalogenase-homologous genes in deep subseafloor sedimentary metagenomes.</title>
        <authorList>
            <person name="Kawai M."/>
            <person name="Futagami T."/>
            <person name="Toyoda A."/>
            <person name="Takaki Y."/>
            <person name="Nishi S."/>
            <person name="Hori S."/>
            <person name="Arai W."/>
            <person name="Tsubouchi T."/>
            <person name="Morono Y."/>
            <person name="Uchiyama I."/>
            <person name="Ito T."/>
            <person name="Fujiyama A."/>
            <person name="Inagaki F."/>
            <person name="Takami H."/>
        </authorList>
    </citation>
    <scope>NUCLEOTIDE SEQUENCE</scope>
    <source>
        <strain evidence="2">Expedition CK06-06</strain>
    </source>
</reference>
<dbReference type="InterPro" id="IPR018973">
    <property type="entry name" value="MZB"/>
</dbReference>
<dbReference type="PANTHER" id="PTHR47957:SF3">
    <property type="entry name" value="ATP-DEPENDENT HELICASE HRQ1"/>
    <property type="match status" value="1"/>
</dbReference>
<dbReference type="GO" id="GO:0005634">
    <property type="term" value="C:nucleus"/>
    <property type="evidence" value="ECO:0007669"/>
    <property type="project" value="TreeGrafter"/>
</dbReference>
<dbReference type="Pfam" id="PF09369">
    <property type="entry name" value="MZB"/>
    <property type="match status" value="1"/>
</dbReference>
<gene>
    <name evidence="2" type="ORF">S01H4_31136</name>
</gene>
<sequence length="277" mass="31576">YGLNALSNRSYKVILRRTGKDELLTVEDESYVFRDLHPGAVYLYEAESYVVEDLDLEEKIVRILRADVEFYTQSLKHTEITPLDKQAQGKTGPNKDIEKFYGRVKVEHEYYSYKVIDTISQEIISRHPLENIPIIEFETQAVWFTIPFELQKELELEGFDLGGTIHAIEHAMIAMAPALAQISRWDLGGVSIDFDTVKQQPIIYIYDAYRGGIGISEQLYFNLFELLNLSFKLIESCSCKSSNGCPVCIMSPKCGNNNDPLDKEGALFLLNKLLDAK</sequence>